<evidence type="ECO:0000256" key="1">
    <source>
        <dbReference type="SAM" id="Phobius"/>
    </source>
</evidence>
<dbReference type="OrthoDB" id="6064848at2"/>
<keyword evidence="3" id="KW-1185">Reference proteome</keyword>
<accession>D9QFP7</accession>
<dbReference type="Pfam" id="PF11188">
    <property type="entry name" value="DUF2975"/>
    <property type="match status" value="1"/>
</dbReference>
<feature type="transmembrane region" description="Helical" evidence="1">
    <location>
        <begin position="94"/>
        <end position="114"/>
    </location>
</feature>
<proteinExistence type="predicted"/>
<keyword evidence="1" id="KW-1133">Transmembrane helix</keyword>
<evidence type="ECO:0008006" key="4">
    <source>
        <dbReference type="Google" id="ProtNLM"/>
    </source>
</evidence>
<feature type="transmembrane region" description="Helical" evidence="1">
    <location>
        <begin position="32"/>
        <end position="56"/>
    </location>
</feature>
<dbReference type="eggNOG" id="ENOG50336BG">
    <property type="taxonomic scope" value="Bacteria"/>
</dbReference>
<dbReference type="RefSeq" id="WP_013268714.1">
    <property type="nucleotide sequence ID" value="NC_014375.1"/>
</dbReference>
<dbReference type="KEGG" id="bsb:Bresu_1299"/>
<reference evidence="3" key="1">
    <citation type="journal article" date="2011" name="J. Bacteriol.">
        <title>Genome sequences of eight morphologically diverse alphaproteobacteria.</title>
        <authorList>
            <consortium name="US DOE Joint Genome Institute"/>
            <person name="Brown P.J."/>
            <person name="Kysela D.T."/>
            <person name="Buechlein A."/>
            <person name="Hemmerich C."/>
            <person name="Brun Y.V."/>
        </authorList>
    </citation>
    <scope>NUCLEOTIDE SEQUENCE [LARGE SCALE GENOMIC DNA]</scope>
    <source>
        <strain evidence="3">ATCC 15264 / DSM 4735 / LMG 14903 / NBRC 16000 / CB 81</strain>
    </source>
</reference>
<gene>
    <name evidence="2" type="ordered locus">Bresu_1299</name>
</gene>
<dbReference type="AlphaFoldDB" id="D9QFP7"/>
<dbReference type="STRING" id="633149.Bresu_1299"/>
<keyword evidence="1" id="KW-0472">Membrane</keyword>
<organism evidence="2 3">
    <name type="scientific">Brevundimonas subvibrioides (strain ATCC 15264 / DSM 4735 / LMG 14903 / NBRC 16000 / CB 81)</name>
    <name type="common">Caulobacter subvibrioides</name>
    <dbReference type="NCBI Taxonomy" id="633149"/>
    <lineage>
        <taxon>Bacteria</taxon>
        <taxon>Pseudomonadati</taxon>
        <taxon>Pseudomonadota</taxon>
        <taxon>Alphaproteobacteria</taxon>
        <taxon>Caulobacterales</taxon>
        <taxon>Caulobacteraceae</taxon>
        <taxon>Brevundimonas</taxon>
    </lineage>
</organism>
<evidence type="ECO:0000313" key="3">
    <source>
        <dbReference type="Proteomes" id="UP000002696"/>
    </source>
</evidence>
<dbReference type="EMBL" id="CP002102">
    <property type="protein sequence ID" value="ADL00611.1"/>
    <property type="molecule type" value="Genomic_DNA"/>
</dbReference>
<dbReference type="BioCyc" id="BSUB633149:G1GM8-1294-MONOMER"/>
<sequence>MSVNQVIPFPPPLPGDAPLLGRIRRLSRPLEWLFTGLFVVGAVLLAIAVVAVLAYAGDRLQIRPGGMQIYVEAVVPPPPPGWTTVGVIPPIRKIALATSACLMIVPALAILWQLRRLFRLYGSGTILGSENARIIGLIAGWLVAYAVAPTLGHYVVEAAGFDDEGWLRLDSLQALGLGLVLFVMARVMRWGAEVADDASRFV</sequence>
<dbReference type="Proteomes" id="UP000002696">
    <property type="component" value="Chromosome"/>
</dbReference>
<dbReference type="InterPro" id="IPR021354">
    <property type="entry name" value="DUF2975"/>
</dbReference>
<name>D9QFP7_BRESC</name>
<evidence type="ECO:0000313" key="2">
    <source>
        <dbReference type="EMBL" id="ADL00611.1"/>
    </source>
</evidence>
<keyword evidence="1" id="KW-0812">Transmembrane</keyword>
<feature type="transmembrane region" description="Helical" evidence="1">
    <location>
        <begin position="166"/>
        <end position="185"/>
    </location>
</feature>
<feature type="transmembrane region" description="Helical" evidence="1">
    <location>
        <begin position="134"/>
        <end position="154"/>
    </location>
</feature>
<dbReference type="HOGENOM" id="CLU_1364014_0_0_5"/>
<protein>
    <recommendedName>
        <fullName evidence="4">DUF2975 domain-containing protein</fullName>
    </recommendedName>
</protein>
<dbReference type="InParanoid" id="D9QFP7"/>